<dbReference type="EMBL" id="PGVE01000028">
    <property type="protein sequence ID" value="PLS07277.1"/>
    <property type="molecule type" value="Genomic_DNA"/>
</dbReference>
<dbReference type="RefSeq" id="WP_101647018.1">
    <property type="nucleotide sequence ID" value="NZ_PGVE01000028.1"/>
</dbReference>
<dbReference type="InterPro" id="IPR000835">
    <property type="entry name" value="HTH_MarR-typ"/>
</dbReference>
<dbReference type="SUPFAM" id="SSF46785">
    <property type="entry name" value="Winged helix' DNA-binding domain"/>
    <property type="match status" value="1"/>
</dbReference>
<dbReference type="PRINTS" id="PR00598">
    <property type="entry name" value="HTHMARR"/>
</dbReference>
<keyword evidence="2" id="KW-0238">DNA-binding</keyword>
<dbReference type="PROSITE" id="PS50995">
    <property type="entry name" value="HTH_MARR_2"/>
    <property type="match status" value="1"/>
</dbReference>
<proteinExistence type="predicted"/>
<feature type="domain" description="HTH marR-type" evidence="4">
    <location>
        <begin position="7"/>
        <end position="142"/>
    </location>
</feature>
<dbReference type="SMART" id="SM00347">
    <property type="entry name" value="HTH_MARR"/>
    <property type="match status" value="1"/>
</dbReference>
<evidence type="ECO:0000256" key="3">
    <source>
        <dbReference type="ARBA" id="ARBA00023163"/>
    </source>
</evidence>
<comment type="caution">
    <text evidence="5">The sequence shown here is derived from an EMBL/GenBank/DDBJ whole genome shotgun (WGS) entry which is preliminary data.</text>
</comment>
<dbReference type="Pfam" id="PF12802">
    <property type="entry name" value="MarR_2"/>
    <property type="match status" value="1"/>
</dbReference>
<dbReference type="OrthoDB" id="3254893at2"/>
<dbReference type="Proteomes" id="UP000234950">
    <property type="component" value="Unassembled WGS sequence"/>
</dbReference>
<dbReference type="InterPro" id="IPR036390">
    <property type="entry name" value="WH_DNA-bd_sf"/>
</dbReference>
<gene>
    <name evidence="5" type="ORF">CVD27_06250</name>
</gene>
<protein>
    <submittedName>
        <fullName evidence="5">MarR family transcriptional regulator</fullName>
    </submittedName>
</protein>
<dbReference type="Gene3D" id="1.10.10.10">
    <property type="entry name" value="Winged helix-like DNA-binding domain superfamily/Winged helix DNA-binding domain"/>
    <property type="match status" value="1"/>
</dbReference>
<organism evidence="5 6">
    <name type="scientific">Neobacillus cucumis</name>
    <dbReference type="NCBI Taxonomy" id="1740721"/>
    <lineage>
        <taxon>Bacteria</taxon>
        <taxon>Bacillati</taxon>
        <taxon>Bacillota</taxon>
        <taxon>Bacilli</taxon>
        <taxon>Bacillales</taxon>
        <taxon>Bacillaceae</taxon>
        <taxon>Neobacillus</taxon>
    </lineage>
</organism>
<dbReference type="PANTHER" id="PTHR42756:SF1">
    <property type="entry name" value="TRANSCRIPTIONAL REPRESSOR OF EMRAB OPERON"/>
    <property type="match status" value="1"/>
</dbReference>
<dbReference type="GO" id="GO:0003700">
    <property type="term" value="F:DNA-binding transcription factor activity"/>
    <property type="evidence" value="ECO:0007669"/>
    <property type="project" value="InterPro"/>
</dbReference>
<evidence type="ECO:0000259" key="4">
    <source>
        <dbReference type="PROSITE" id="PS50995"/>
    </source>
</evidence>
<evidence type="ECO:0000313" key="6">
    <source>
        <dbReference type="Proteomes" id="UP000234950"/>
    </source>
</evidence>
<dbReference type="PANTHER" id="PTHR42756">
    <property type="entry name" value="TRANSCRIPTIONAL REGULATOR, MARR"/>
    <property type="match status" value="1"/>
</dbReference>
<evidence type="ECO:0000256" key="2">
    <source>
        <dbReference type="ARBA" id="ARBA00023125"/>
    </source>
</evidence>
<sequence>MEHHPTIQELIDRYVSVSFRVHKKAETLIKGKIGDDLTNDQHYILRYISQSAECTSSELADAFEVNKSAITAIINRMAERGLIERTRDQNDRRVVYLTLTEEGKMLYQTCQEKIEQLVESIITQFEEVEIKNFIHTYEKLAAILDKKREEMEE</sequence>
<dbReference type="GO" id="GO:0003677">
    <property type="term" value="F:DNA binding"/>
    <property type="evidence" value="ECO:0007669"/>
    <property type="project" value="UniProtKB-KW"/>
</dbReference>
<name>A0A2N5HP84_9BACI</name>
<reference evidence="5 6" key="1">
    <citation type="submission" date="2017-11" db="EMBL/GenBank/DDBJ databases">
        <title>Comparitive Functional Genomics of Dry Heat Resistant strains isolated from the Viking Spacecraft.</title>
        <authorList>
            <person name="Seuylemezian A."/>
            <person name="Cooper K."/>
            <person name="Vaishampayan P."/>
        </authorList>
    </citation>
    <scope>NUCLEOTIDE SEQUENCE [LARGE SCALE GENOMIC DNA]</scope>
    <source>
        <strain evidence="5 6">V32-6</strain>
    </source>
</reference>
<keyword evidence="6" id="KW-1185">Reference proteome</keyword>
<dbReference type="InterPro" id="IPR036388">
    <property type="entry name" value="WH-like_DNA-bd_sf"/>
</dbReference>
<dbReference type="InterPro" id="IPR011991">
    <property type="entry name" value="ArsR-like_HTH"/>
</dbReference>
<keyword evidence="3" id="KW-0804">Transcription</keyword>
<dbReference type="AlphaFoldDB" id="A0A2N5HP84"/>
<keyword evidence="1" id="KW-0805">Transcription regulation</keyword>
<evidence type="ECO:0000256" key="1">
    <source>
        <dbReference type="ARBA" id="ARBA00023015"/>
    </source>
</evidence>
<accession>A0A2N5HP84</accession>
<dbReference type="CDD" id="cd00090">
    <property type="entry name" value="HTH_ARSR"/>
    <property type="match status" value="1"/>
</dbReference>
<evidence type="ECO:0000313" key="5">
    <source>
        <dbReference type="EMBL" id="PLS07277.1"/>
    </source>
</evidence>